<name>F2TA09_AJEDA</name>
<protein>
    <submittedName>
        <fullName evidence="1">Uncharacterized protein</fullName>
    </submittedName>
</protein>
<sequence>MTPAVMLRISTHCHPRSAKGSLAQELRKDHPGSNYPFMDEYGHVFEISSSRWHGKPDQGCRF</sequence>
<dbReference type="Proteomes" id="UP000007802">
    <property type="component" value="Unassembled WGS sequence"/>
</dbReference>
<accession>F2TA09</accession>
<organism evidence="1">
    <name type="scientific">Ajellomyces dermatitidis (strain ATCC 18188 / CBS 674.68)</name>
    <name type="common">Blastomyces dermatitidis</name>
    <dbReference type="NCBI Taxonomy" id="653446"/>
    <lineage>
        <taxon>Eukaryota</taxon>
        <taxon>Fungi</taxon>
        <taxon>Dikarya</taxon>
        <taxon>Ascomycota</taxon>
        <taxon>Pezizomycotina</taxon>
        <taxon>Eurotiomycetes</taxon>
        <taxon>Eurotiomycetidae</taxon>
        <taxon>Onygenales</taxon>
        <taxon>Ajellomycetaceae</taxon>
        <taxon>Blastomyces</taxon>
    </lineage>
</organism>
<gene>
    <name evidence="1" type="ORF">BDDG_03013</name>
</gene>
<evidence type="ECO:0000313" key="1">
    <source>
        <dbReference type="EMBL" id="EGE80072.2"/>
    </source>
</evidence>
<proteinExistence type="predicted"/>
<dbReference type="HOGENOM" id="CLU_145510_0_0_1"/>
<reference evidence="1" key="1">
    <citation type="submission" date="2010-03" db="EMBL/GenBank/DDBJ databases">
        <title>Annotation of Blastomyces dermatitidis strain ATCC 18188.</title>
        <authorList>
            <consortium name="The Broad Institute Genome Sequencing Platform"/>
            <consortium name="Broad Institute Genome Sequencing Center for Infectious Disease."/>
            <person name="Cuomo C."/>
            <person name="Klein B."/>
            <person name="Sullivan T."/>
            <person name="Heitman J."/>
            <person name="Young S."/>
            <person name="Zeng Q."/>
            <person name="Gargeya S."/>
            <person name="Alvarado L."/>
            <person name="Berlin A.M."/>
            <person name="Chapman S.B."/>
            <person name="Chen Z."/>
            <person name="Freedman E."/>
            <person name="Gellesch M."/>
            <person name="Goldberg J."/>
            <person name="Griggs A."/>
            <person name="Gujja S."/>
            <person name="Heilman E."/>
            <person name="Heiman D."/>
            <person name="Howarth C."/>
            <person name="Mehta T."/>
            <person name="Neiman D."/>
            <person name="Pearson M."/>
            <person name="Roberts A."/>
            <person name="Saif S."/>
            <person name="Shea T."/>
            <person name="Shenoy N."/>
            <person name="Sisk P."/>
            <person name="Stolte C."/>
            <person name="Sykes S."/>
            <person name="White J."/>
            <person name="Yandava C."/>
            <person name="Haas B."/>
            <person name="Nusbaum C."/>
            <person name="Birren B."/>
        </authorList>
    </citation>
    <scope>NUCLEOTIDE SEQUENCE [LARGE SCALE GENOMIC DNA]</scope>
    <source>
        <strain evidence="1">ATCC 18188</strain>
    </source>
</reference>
<dbReference type="AlphaFoldDB" id="F2TA09"/>
<dbReference type="EMBL" id="GG749418">
    <property type="protein sequence ID" value="EGE80072.2"/>
    <property type="molecule type" value="Genomic_DNA"/>
</dbReference>